<protein>
    <submittedName>
        <fullName evidence="6">ABC-type nitrate/sulfonate/bicarbonate transport system, ATPase component</fullName>
    </submittedName>
</protein>
<dbReference type="RefSeq" id="WP_369794190.1">
    <property type="nucleotide sequence ID" value="NZ_CBLX010000009.1"/>
</dbReference>
<dbReference type="SMART" id="SM00382">
    <property type="entry name" value="AAA"/>
    <property type="match status" value="1"/>
</dbReference>
<evidence type="ECO:0000259" key="5">
    <source>
        <dbReference type="PROSITE" id="PS50893"/>
    </source>
</evidence>
<dbReference type="InterPro" id="IPR050166">
    <property type="entry name" value="ABC_transporter_ATP-bind"/>
</dbReference>
<dbReference type="Proteomes" id="UP000027583">
    <property type="component" value="Unassembled WGS sequence"/>
</dbReference>
<dbReference type="eggNOG" id="COG4754">
    <property type="taxonomic scope" value="Bacteria"/>
</dbReference>
<dbReference type="EMBL" id="CBLX010000009">
    <property type="protein sequence ID" value="CDG39396.1"/>
    <property type="molecule type" value="Genomic_DNA"/>
</dbReference>
<comment type="similarity">
    <text evidence="1">Belongs to the ABC transporter superfamily.</text>
</comment>
<feature type="domain" description="ABC transporter" evidence="5">
    <location>
        <begin position="12"/>
        <end position="247"/>
    </location>
</feature>
<gene>
    <name evidence="6" type="ORF">ASAP_1351</name>
</gene>
<organism evidence="6 7">
    <name type="scientific">Asaia bogorensis</name>
    <dbReference type="NCBI Taxonomy" id="91915"/>
    <lineage>
        <taxon>Bacteria</taxon>
        <taxon>Pseudomonadati</taxon>
        <taxon>Pseudomonadota</taxon>
        <taxon>Alphaproteobacteria</taxon>
        <taxon>Acetobacterales</taxon>
        <taxon>Acetobacteraceae</taxon>
        <taxon>Asaia</taxon>
    </lineage>
</organism>
<sequence length="445" mass="49719">MSMEPVMQESLLSIRNCLQVYQKESSTDLPVLEDVSFDLHAGEIVGLVGRSGSGKSTLLRIASGLIPPSAGEILWKNQKLTGPTPDIAMVFQSFALFPWLTVRQNIALGLEAKRLPRLECEQRCDDMIDLIGLNGYENALPKELSGAMQQRVGLARALVMQPDLLLMDEPFASLDMLTAENLRTDLIELWSEKRLPTRAMMLVTHNVEEAVLMCDRILLFSSNPGRVSHELTVPFPHPRNRDDAAFRHFVDHIYTLMTRRAPLISEASLESGTAAPPPHPMALVLPPIPINVLVGLLESLAAAPLNGRADLPHLAERLQMALDDLFPLGESLQLLELAELEDGDILITEAGARFVLADQDERREIMRTALLHHIPLIRSIRAVLDERSGHRTGADRFREELETTMSPGYAEQTLMTATNWARYTELFDFDEEADQFMLDREATGY</sequence>
<dbReference type="GO" id="GO:0016887">
    <property type="term" value="F:ATP hydrolysis activity"/>
    <property type="evidence" value="ECO:0007669"/>
    <property type="project" value="InterPro"/>
</dbReference>
<evidence type="ECO:0000256" key="1">
    <source>
        <dbReference type="ARBA" id="ARBA00005417"/>
    </source>
</evidence>
<reference evidence="6 7" key="1">
    <citation type="journal article" date="2014" name="Genome Biol. Evol.">
        <title>Acetic acid bacteria genomes reveal functional traits for adaptation to life in insect guts.</title>
        <authorList>
            <person name="Chouaia B."/>
            <person name="Gaiarsa S."/>
            <person name="Crotti E."/>
            <person name="Comandatore F."/>
            <person name="Degli Esposti M."/>
            <person name="Ricci I."/>
            <person name="Alma A."/>
            <person name="Favia G."/>
            <person name="Bandi C."/>
            <person name="Daffonchio D."/>
        </authorList>
    </citation>
    <scope>NUCLEOTIDE SEQUENCE [LARGE SCALE GENOMIC DNA]</scope>
    <source>
        <strain evidence="6 7">SF2.1</strain>
    </source>
</reference>
<keyword evidence="2" id="KW-0813">Transport</keyword>
<keyword evidence="3" id="KW-0547">Nucleotide-binding</keyword>
<dbReference type="SUPFAM" id="SSF52540">
    <property type="entry name" value="P-loop containing nucleoside triphosphate hydrolases"/>
    <property type="match status" value="1"/>
</dbReference>
<dbReference type="AlphaFoldDB" id="A0A060QJH9"/>
<dbReference type="InterPro" id="IPR003593">
    <property type="entry name" value="AAA+_ATPase"/>
</dbReference>
<dbReference type="Gene3D" id="3.40.50.300">
    <property type="entry name" value="P-loop containing nucleotide triphosphate hydrolases"/>
    <property type="match status" value="1"/>
</dbReference>
<dbReference type="InterPro" id="IPR003439">
    <property type="entry name" value="ABC_transporter-like_ATP-bd"/>
</dbReference>
<dbReference type="InterPro" id="IPR027417">
    <property type="entry name" value="P-loop_NTPase"/>
</dbReference>
<evidence type="ECO:0000256" key="4">
    <source>
        <dbReference type="ARBA" id="ARBA00022840"/>
    </source>
</evidence>
<name>A0A060QJH9_9PROT</name>
<dbReference type="PROSITE" id="PS50893">
    <property type="entry name" value="ABC_TRANSPORTER_2"/>
    <property type="match status" value="1"/>
</dbReference>
<accession>A0A060QJH9</accession>
<dbReference type="CDD" id="cd03293">
    <property type="entry name" value="ABC_NrtD_SsuB_transporters"/>
    <property type="match status" value="1"/>
</dbReference>
<dbReference type="PANTHER" id="PTHR42788:SF13">
    <property type="entry name" value="ALIPHATIC SULFONATES IMPORT ATP-BINDING PROTEIN SSUB"/>
    <property type="match status" value="1"/>
</dbReference>
<dbReference type="GO" id="GO:0005524">
    <property type="term" value="F:ATP binding"/>
    <property type="evidence" value="ECO:0007669"/>
    <property type="project" value="UniProtKB-KW"/>
</dbReference>
<evidence type="ECO:0000256" key="2">
    <source>
        <dbReference type="ARBA" id="ARBA00022448"/>
    </source>
</evidence>
<dbReference type="PANTHER" id="PTHR42788">
    <property type="entry name" value="TAURINE IMPORT ATP-BINDING PROTEIN-RELATED"/>
    <property type="match status" value="1"/>
</dbReference>
<dbReference type="InterPro" id="IPR018632">
    <property type="entry name" value="AAA-associated_dom_C"/>
</dbReference>
<keyword evidence="4" id="KW-0067">ATP-binding</keyword>
<dbReference type="Pfam" id="PF09821">
    <property type="entry name" value="AAA_assoc_C"/>
    <property type="match status" value="1"/>
</dbReference>
<reference evidence="6 7" key="2">
    <citation type="journal article" date="2014" name="PLoS ONE">
        <title>Evolution of mitochondria reconstructed from the energy metabolism of living bacteria.</title>
        <authorList>
            <person name="Degli Esposti M."/>
            <person name="Chouaia B."/>
            <person name="Comandatore F."/>
            <person name="Crotti E."/>
            <person name="Sassera D."/>
            <person name="Lievens P.M."/>
            <person name="Daffonchio D."/>
            <person name="Bandi C."/>
        </authorList>
    </citation>
    <scope>NUCLEOTIDE SEQUENCE [LARGE SCALE GENOMIC DNA]</scope>
    <source>
        <strain evidence="6 7">SF2.1</strain>
    </source>
</reference>
<evidence type="ECO:0000313" key="6">
    <source>
        <dbReference type="EMBL" id="CDG39396.1"/>
    </source>
</evidence>
<dbReference type="eggNOG" id="COG1116">
    <property type="taxonomic scope" value="Bacteria"/>
</dbReference>
<proteinExistence type="inferred from homology"/>
<evidence type="ECO:0000313" key="7">
    <source>
        <dbReference type="Proteomes" id="UP000027583"/>
    </source>
</evidence>
<dbReference type="Pfam" id="PF00005">
    <property type="entry name" value="ABC_tran"/>
    <property type="match status" value="1"/>
</dbReference>
<evidence type="ECO:0000256" key="3">
    <source>
        <dbReference type="ARBA" id="ARBA00022741"/>
    </source>
</evidence>
<comment type="caution">
    <text evidence="6">The sequence shown here is derived from an EMBL/GenBank/DDBJ whole genome shotgun (WGS) entry which is preliminary data.</text>
</comment>